<dbReference type="EMBL" id="JBAMZL010000008">
    <property type="protein sequence ID" value="KAL0513792.1"/>
    <property type="molecule type" value="Genomic_DNA"/>
</dbReference>
<dbReference type="SUPFAM" id="SSF51735">
    <property type="entry name" value="NAD(P)-binding Rossmann-fold domains"/>
    <property type="match status" value="1"/>
</dbReference>
<evidence type="ECO:0000313" key="1">
    <source>
        <dbReference type="EMBL" id="KAL0513792.1"/>
    </source>
</evidence>
<organism evidence="1 2">
    <name type="scientific">Leishmania utingensis</name>
    <dbReference type="NCBI Taxonomy" id="653362"/>
    <lineage>
        <taxon>Eukaryota</taxon>
        <taxon>Discoba</taxon>
        <taxon>Euglenozoa</taxon>
        <taxon>Kinetoplastea</taxon>
        <taxon>Metakinetoplastina</taxon>
        <taxon>Trypanosomatida</taxon>
        <taxon>Trypanosomatidae</taxon>
        <taxon>Leishmaniinae</taxon>
        <taxon>Leishmania</taxon>
    </lineage>
</organism>
<dbReference type="AlphaFoldDB" id="A0AAW3AW00"/>
<gene>
    <name evidence="1" type="ORF">Q4I30_001244</name>
</gene>
<dbReference type="Gene3D" id="3.40.50.720">
    <property type="entry name" value="NAD(P)-binding Rossmann-like Domain"/>
    <property type="match status" value="1"/>
</dbReference>
<sequence length="106" mass="11686">MTVVRAALLGVGPVGQGVYGIAQQRHDELKQKFGDTRLVTVKKFPRTRPSQSRVRPEGWADDAEPLTDDIEDIFRADVHVIFEAMVGEEPAFTYTSSVPLCSVGAR</sequence>
<protein>
    <recommendedName>
        <fullName evidence="3">Homoserine dehydrogenase</fullName>
    </recommendedName>
</protein>
<evidence type="ECO:0000313" key="2">
    <source>
        <dbReference type="Proteomes" id="UP001482455"/>
    </source>
</evidence>
<dbReference type="InterPro" id="IPR036291">
    <property type="entry name" value="NAD(P)-bd_dom_sf"/>
</dbReference>
<evidence type="ECO:0008006" key="3">
    <source>
        <dbReference type="Google" id="ProtNLM"/>
    </source>
</evidence>
<name>A0AAW3AW00_9TRYP</name>
<dbReference type="Proteomes" id="UP001482455">
    <property type="component" value="Unassembled WGS sequence"/>
</dbReference>
<accession>A0AAW3AW00</accession>
<reference evidence="1 2" key="1">
    <citation type="submission" date="2024-02" db="EMBL/GenBank/DDBJ databases">
        <title>FIRST GENOME SEQUENCES OF Leishmania (Viannia) shawi, Leishmania (Viannia) lindenbergi AND Leishmania (Viannia) utingensis.</title>
        <authorList>
            <person name="Resadore F."/>
            <person name="Custodio M.G.F."/>
            <person name="Boite M.C."/>
            <person name="Cupolillo E."/>
            <person name="Ferreira G.E.M."/>
        </authorList>
    </citation>
    <scope>NUCLEOTIDE SEQUENCE [LARGE SCALE GENOMIC DNA]</scope>
    <source>
        <strain evidence="1 2">ITUB/BR/1977/M4964</strain>
    </source>
</reference>
<comment type="caution">
    <text evidence="1">The sequence shown here is derived from an EMBL/GenBank/DDBJ whole genome shotgun (WGS) entry which is preliminary data.</text>
</comment>
<proteinExistence type="predicted"/>
<keyword evidence="2" id="KW-1185">Reference proteome</keyword>